<dbReference type="SUPFAM" id="SSF53474">
    <property type="entry name" value="alpha/beta-Hydrolases"/>
    <property type="match status" value="1"/>
</dbReference>
<sequence>MPSIWPFSGPSNQASPSSSPAHTKATEKEYEQKHPNTAGISAAEMIPPLVIVEGFLSAAQSVVWGNEFRTYLGIGHQQLVEQLPPSTTPTSPCTQSSASHVSASPTGSYASSASFPHACNMASAQHSKHKGQSRRSGFGSARKVVFAPIGPVSSIHDRACELFYALRGGTVDYGSEHAKLHGHSRWGRHYDEGLCPGWGKHMPAHFLGHSLGGPTILKLQQLLRQGFFNAVLGISTLDRASGEGTEGLEGDVEAWRAEDLILSITSVSSPFRGTPLVYSLGSEPLPYPKVRMFSFGDILSKLVHLAAWADLPWFDAHADAWHFSARRRKAIRSKLAGGVEASANSAHRDTEAGLLSDQVGVRKRNEAQNAIETDGREELRDVGLKGLLVQLWKSDWAGGKDCAPWDCTFAERENDSPHEGWGLDQAPHLRQRKTWYRSYAGGMTISDDDSVEKEAPAFHRPQSYLSLSPLTFTSHLIGHFDYSRLQPSPSFLPQPFLTDKMDMSENRNKTMKDGLAMLTSAWWENDGVVPLASQFHPLDCDQERCRHFQGMRASLPFGQRVKRPQSTDFRLHVSSPEPLSPVSETATLVHITQGHPEFEKVACNNANQTEEQETMMLLPPPATHKKGEVQISRSILGSAKSIARVAYSTTLRAINVHDPPLLTPSDDELRTFLPDFATPSNEGGGAFPSSLSYDTHCAQTYSQMGQGTMEERAKHENPQEFEKELLEPHENKWYTFEIENLDHTSLCPFWTGSEIQKQFWTGIGFYLASVDRLSGYPITNPSSTSISSSSSMQ</sequence>
<comment type="subcellular location">
    <subcellularLocation>
        <location evidence="1">Secreted</location>
    </subcellularLocation>
</comment>
<keyword evidence="3" id="KW-0732">Signal</keyword>
<evidence type="ECO:0000256" key="3">
    <source>
        <dbReference type="ARBA" id="ARBA00022729"/>
    </source>
</evidence>
<dbReference type="PANTHER" id="PTHR34043:SF3">
    <property type="entry name" value="ALPHA_BETA-HYDROLASES SUPERFAMILY PROTEIN"/>
    <property type="match status" value="1"/>
</dbReference>
<evidence type="ECO:0000256" key="6">
    <source>
        <dbReference type="SAM" id="MobiDB-lite"/>
    </source>
</evidence>
<keyword evidence="2" id="KW-0964">Secreted</keyword>
<evidence type="ECO:0000256" key="4">
    <source>
        <dbReference type="ARBA" id="ARBA00022801"/>
    </source>
</evidence>
<evidence type="ECO:0000313" key="8">
    <source>
        <dbReference type="EMBL" id="CDI51686.1"/>
    </source>
</evidence>
<name>A0A077QYA6_9BASI</name>
<keyword evidence="5" id="KW-0443">Lipid metabolism</keyword>
<evidence type="ECO:0000256" key="1">
    <source>
        <dbReference type="ARBA" id="ARBA00004613"/>
    </source>
</evidence>
<dbReference type="InterPro" id="IPR056304">
    <property type="entry name" value="Lip-like_C"/>
</dbReference>
<dbReference type="AlphaFoldDB" id="A0A077QYA6"/>
<evidence type="ECO:0000256" key="5">
    <source>
        <dbReference type="ARBA" id="ARBA00023098"/>
    </source>
</evidence>
<dbReference type="Pfam" id="PF24708">
    <property type="entry name" value="Lip_C"/>
    <property type="match status" value="1"/>
</dbReference>
<keyword evidence="4" id="KW-0378">Hydrolase</keyword>
<dbReference type="GO" id="GO:0016787">
    <property type="term" value="F:hydrolase activity"/>
    <property type="evidence" value="ECO:0007669"/>
    <property type="project" value="UniProtKB-KW"/>
</dbReference>
<dbReference type="Gene3D" id="3.40.50.1820">
    <property type="entry name" value="alpha/beta hydrolase"/>
    <property type="match status" value="1"/>
</dbReference>
<accession>A0A077QYA6</accession>
<feature type="domain" description="Lipase-like C-terminal" evidence="7">
    <location>
        <begin position="145"/>
        <end position="283"/>
    </location>
</feature>
<feature type="compositionally biased region" description="Low complexity" evidence="6">
    <location>
        <begin position="8"/>
        <end position="20"/>
    </location>
</feature>
<organism evidence="8">
    <name type="scientific">Melanopsichium pennsylvanicum 4</name>
    <dbReference type="NCBI Taxonomy" id="1398559"/>
    <lineage>
        <taxon>Eukaryota</taxon>
        <taxon>Fungi</taxon>
        <taxon>Dikarya</taxon>
        <taxon>Basidiomycota</taxon>
        <taxon>Ustilaginomycotina</taxon>
        <taxon>Ustilaginomycetes</taxon>
        <taxon>Ustilaginales</taxon>
        <taxon>Ustilaginaceae</taxon>
        <taxon>Melanopsichium</taxon>
    </lineage>
</organism>
<reference evidence="8" key="1">
    <citation type="journal article" date="2014" name="Genome Biol. Evol.">
        <title>Gene Loss Rather Than Gene Gain Is Associated with a Host Jump from Monocots to Dicots in the Smut Fungus Melanopsichium pennsylvanicum.</title>
        <authorList>
            <person name="Sharma R."/>
            <person name="Mishra B."/>
            <person name="Runge F."/>
            <person name="Thines M."/>
        </authorList>
    </citation>
    <scope>NUCLEOTIDE SEQUENCE</scope>
    <source>
        <strain evidence="8">4</strain>
    </source>
</reference>
<evidence type="ECO:0000256" key="2">
    <source>
        <dbReference type="ARBA" id="ARBA00022525"/>
    </source>
</evidence>
<dbReference type="GO" id="GO:0006629">
    <property type="term" value="P:lipid metabolic process"/>
    <property type="evidence" value="ECO:0007669"/>
    <property type="project" value="UniProtKB-KW"/>
</dbReference>
<dbReference type="EMBL" id="HG529514">
    <property type="protein sequence ID" value="CDI51686.1"/>
    <property type="molecule type" value="Genomic_DNA"/>
</dbReference>
<feature type="region of interest" description="Disordered" evidence="6">
    <location>
        <begin position="1"/>
        <end position="33"/>
    </location>
</feature>
<dbReference type="PANTHER" id="PTHR34043">
    <property type="entry name" value="ALPHA/BETA-HYDROLASES SUPERFAMILY PROTEIN"/>
    <property type="match status" value="1"/>
</dbReference>
<feature type="compositionally biased region" description="Basic and acidic residues" evidence="6">
    <location>
        <begin position="24"/>
        <end position="33"/>
    </location>
</feature>
<dbReference type="GO" id="GO:0005576">
    <property type="term" value="C:extracellular region"/>
    <property type="evidence" value="ECO:0007669"/>
    <property type="project" value="UniProtKB-SubCell"/>
</dbReference>
<feature type="region of interest" description="Disordered" evidence="6">
    <location>
        <begin position="83"/>
        <end position="106"/>
    </location>
</feature>
<dbReference type="InterPro" id="IPR029058">
    <property type="entry name" value="AB_hydrolase_fold"/>
</dbReference>
<proteinExistence type="predicted"/>
<evidence type="ECO:0000259" key="7">
    <source>
        <dbReference type="Pfam" id="PF24708"/>
    </source>
</evidence>
<feature type="compositionally biased region" description="Low complexity" evidence="6">
    <location>
        <begin position="84"/>
        <end position="97"/>
    </location>
</feature>
<protein>
    <submittedName>
        <fullName evidence="8">Related to lipase</fullName>
    </submittedName>
</protein>